<dbReference type="InterPro" id="IPR006439">
    <property type="entry name" value="HAD-SF_hydro_IA"/>
</dbReference>
<proteinExistence type="predicted"/>
<dbReference type="Proteomes" id="UP000632289">
    <property type="component" value="Unassembled WGS sequence"/>
</dbReference>
<dbReference type="Gene3D" id="1.10.150.240">
    <property type="entry name" value="Putative phosphatase, domain 2"/>
    <property type="match status" value="1"/>
</dbReference>
<dbReference type="SFLD" id="SFLDS00003">
    <property type="entry name" value="Haloacid_Dehalogenase"/>
    <property type="match status" value="1"/>
</dbReference>
<dbReference type="SFLD" id="SFLDG01129">
    <property type="entry name" value="C1.5:_HAD__Beta-PGM__Phosphata"/>
    <property type="match status" value="1"/>
</dbReference>
<dbReference type="GO" id="GO:0005829">
    <property type="term" value="C:cytosol"/>
    <property type="evidence" value="ECO:0007669"/>
    <property type="project" value="TreeGrafter"/>
</dbReference>
<dbReference type="Gene3D" id="3.40.50.1000">
    <property type="entry name" value="HAD superfamily/HAD-like"/>
    <property type="match status" value="1"/>
</dbReference>
<dbReference type="PRINTS" id="PR00413">
    <property type="entry name" value="HADHALOGNASE"/>
</dbReference>
<dbReference type="EMBL" id="JACXYU010000009">
    <property type="protein sequence ID" value="MBD3933433.1"/>
    <property type="molecule type" value="Genomic_DNA"/>
</dbReference>
<dbReference type="InterPro" id="IPR050155">
    <property type="entry name" value="HAD-like_hydrolase_sf"/>
</dbReference>
<comment type="caution">
    <text evidence="1">The sequence shown here is derived from an EMBL/GenBank/DDBJ whole genome shotgun (WGS) entry which is preliminary data.</text>
</comment>
<dbReference type="InterPro" id="IPR023214">
    <property type="entry name" value="HAD_sf"/>
</dbReference>
<organism evidence="1 2">
    <name type="scientific">Streptomyces chumphonensis</name>
    <dbReference type="NCBI Taxonomy" id="1214925"/>
    <lineage>
        <taxon>Bacteria</taxon>
        <taxon>Bacillati</taxon>
        <taxon>Actinomycetota</taxon>
        <taxon>Actinomycetes</taxon>
        <taxon>Kitasatosporales</taxon>
        <taxon>Streptomycetaceae</taxon>
        <taxon>Streptomyces</taxon>
    </lineage>
</organism>
<name>A0A927IBY3_9ACTN</name>
<accession>A0A927IBY3</accession>
<dbReference type="NCBIfam" id="TIGR01549">
    <property type="entry name" value="HAD-SF-IA-v1"/>
    <property type="match status" value="1"/>
</dbReference>
<dbReference type="Pfam" id="PF13419">
    <property type="entry name" value="HAD_2"/>
    <property type="match status" value="1"/>
</dbReference>
<dbReference type="SFLD" id="SFLDG01135">
    <property type="entry name" value="C1.5.6:_HAD__Beta-PGM__Phospha"/>
    <property type="match status" value="1"/>
</dbReference>
<gene>
    <name evidence="1" type="ORF">IF129_17975</name>
</gene>
<dbReference type="InterPro" id="IPR036412">
    <property type="entry name" value="HAD-like_sf"/>
</dbReference>
<sequence>MSAHGRVALRAALFDLDGTLADTPCAIGRLLVRVCAEHGRRVTPERARPTIGTPLEAAFAELLALPATDPEICRAVRRYRALFEEDVLGSGRWLVHAGVREGLERLHEAGLPLAVATSKIAGSAHALLDAMEISAHFPVVIGQDMVGRGKPDPEMGLAAATALGVPADRCAYVGDTTTDLRMARAAGMLPVGVTYGIGGRAELTALAAPAGGAVHDSFEDVVDTLLLAERAAA</sequence>
<dbReference type="NCBIfam" id="TIGR01509">
    <property type="entry name" value="HAD-SF-IA-v3"/>
    <property type="match status" value="1"/>
</dbReference>
<dbReference type="PANTHER" id="PTHR43434:SF24">
    <property type="entry name" value="HYDROLASE-RELATED"/>
    <property type="match status" value="1"/>
</dbReference>
<evidence type="ECO:0000313" key="2">
    <source>
        <dbReference type="Proteomes" id="UP000632289"/>
    </source>
</evidence>
<dbReference type="InterPro" id="IPR023198">
    <property type="entry name" value="PGP-like_dom2"/>
</dbReference>
<reference evidence="1" key="1">
    <citation type="submission" date="2020-09" db="EMBL/GenBank/DDBJ databases">
        <title>Secondary metabolite and genome analysis of marine Streptomyces chumphonensis KK1-2T.</title>
        <authorList>
            <person name="Phongsopitanun W."/>
            <person name="Kanchanasin P."/>
            <person name="Pittayakhajonwut P."/>
            <person name="Suwanborirux K."/>
            <person name="Tanasupawat S."/>
        </authorList>
    </citation>
    <scope>NUCLEOTIDE SEQUENCE</scope>
    <source>
        <strain evidence="1">KK1-2</strain>
    </source>
</reference>
<dbReference type="PANTHER" id="PTHR43434">
    <property type="entry name" value="PHOSPHOGLYCOLATE PHOSPHATASE"/>
    <property type="match status" value="1"/>
</dbReference>
<dbReference type="AlphaFoldDB" id="A0A927IBY3"/>
<dbReference type="GO" id="GO:0008967">
    <property type="term" value="F:phosphoglycolate phosphatase activity"/>
    <property type="evidence" value="ECO:0007669"/>
    <property type="project" value="TreeGrafter"/>
</dbReference>
<dbReference type="InterPro" id="IPR041492">
    <property type="entry name" value="HAD_2"/>
</dbReference>
<keyword evidence="2" id="KW-1185">Reference proteome</keyword>
<keyword evidence="1" id="KW-0378">Hydrolase</keyword>
<protein>
    <submittedName>
        <fullName evidence="1">HAD family hydrolase</fullName>
    </submittedName>
</protein>
<dbReference type="GO" id="GO:0006281">
    <property type="term" value="P:DNA repair"/>
    <property type="evidence" value="ECO:0007669"/>
    <property type="project" value="TreeGrafter"/>
</dbReference>
<dbReference type="RefSeq" id="WP_191210713.1">
    <property type="nucleotide sequence ID" value="NZ_BAABKL010000050.1"/>
</dbReference>
<dbReference type="SUPFAM" id="SSF56784">
    <property type="entry name" value="HAD-like"/>
    <property type="match status" value="1"/>
</dbReference>
<evidence type="ECO:0000313" key="1">
    <source>
        <dbReference type="EMBL" id="MBD3933433.1"/>
    </source>
</evidence>